<dbReference type="GO" id="GO:0004035">
    <property type="term" value="F:alkaline phosphatase activity"/>
    <property type="evidence" value="ECO:0007669"/>
    <property type="project" value="TreeGrafter"/>
</dbReference>
<dbReference type="PROSITE" id="PS51257">
    <property type="entry name" value="PROKAR_LIPOPROTEIN"/>
    <property type="match status" value="1"/>
</dbReference>
<feature type="binding site" evidence="3">
    <location>
        <position position="196"/>
    </location>
    <ligand>
        <name>Mg(2+)</name>
        <dbReference type="ChEBI" id="CHEBI:18420"/>
    </ligand>
</feature>
<dbReference type="PRINTS" id="PR00113">
    <property type="entry name" value="ALKPHPHTASE"/>
</dbReference>
<dbReference type="InterPro" id="IPR017850">
    <property type="entry name" value="Alkaline_phosphatase_core_sf"/>
</dbReference>
<dbReference type="AlphaFoldDB" id="A0A368KC55"/>
<feature type="chain" id="PRO_5016777046" evidence="6">
    <location>
        <begin position="25"/>
        <end position="585"/>
    </location>
</feature>
<dbReference type="PANTHER" id="PTHR11596">
    <property type="entry name" value="ALKALINE PHOSPHATASE"/>
    <property type="match status" value="1"/>
</dbReference>
<name>A0A368KC55_9GAMM</name>
<feature type="binding site" evidence="3">
    <location>
        <position position="511"/>
    </location>
    <ligand>
        <name>Zn(2+)</name>
        <dbReference type="ChEBI" id="CHEBI:29105"/>
        <label>2</label>
    </ligand>
</feature>
<evidence type="ECO:0000256" key="3">
    <source>
        <dbReference type="PIRSR" id="PIRSR601952-2"/>
    </source>
</evidence>
<comment type="cofactor">
    <cofactor evidence="3">
        <name>Mg(2+)</name>
        <dbReference type="ChEBI" id="CHEBI:18420"/>
    </cofactor>
    <text evidence="3">Binds 1 Mg(2+) ion.</text>
</comment>
<evidence type="ECO:0000256" key="4">
    <source>
        <dbReference type="RuleBase" id="RU003946"/>
    </source>
</evidence>
<keyword evidence="1" id="KW-0597">Phosphoprotein</keyword>
<dbReference type="EMBL" id="QFWQ01000006">
    <property type="protein sequence ID" value="RCS29502.1"/>
    <property type="molecule type" value="Genomic_DNA"/>
</dbReference>
<keyword evidence="3" id="KW-0862">Zinc</keyword>
<comment type="cofactor">
    <cofactor evidence="3">
        <name>Zn(2+)</name>
        <dbReference type="ChEBI" id="CHEBI:29105"/>
    </cofactor>
    <text evidence="3">Binds 2 Zn(2+) ions.</text>
</comment>
<feature type="binding site" evidence="3">
    <location>
        <position position="402"/>
    </location>
    <ligand>
        <name>Zn(2+)</name>
        <dbReference type="ChEBI" id="CHEBI:29105"/>
        <label>2</label>
    </ligand>
</feature>
<feature type="binding site" evidence="3">
    <location>
        <position position="85"/>
    </location>
    <ligand>
        <name>Zn(2+)</name>
        <dbReference type="ChEBI" id="CHEBI:29105"/>
        <label>2</label>
    </ligand>
</feature>
<reference evidence="7 8" key="1">
    <citation type="submission" date="2018-05" db="EMBL/GenBank/DDBJ databases">
        <title>Draft genome sequence of Rhodanobacter denitrificans Yn1 isolated from gold copper mine.</title>
        <authorList>
            <person name="Yang N."/>
            <person name="Mazhar H.S."/>
            <person name="Rensing C."/>
        </authorList>
    </citation>
    <scope>NUCLEOTIDE SEQUENCE [LARGE SCALE GENOMIC DNA]</scope>
    <source>
        <strain evidence="7 8">Yn1</strain>
    </source>
</reference>
<dbReference type="SUPFAM" id="SSF53649">
    <property type="entry name" value="Alkaline phosphatase-like"/>
    <property type="match status" value="1"/>
</dbReference>
<dbReference type="PANTHER" id="PTHR11596:SF5">
    <property type="entry name" value="ALKALINE PHOSPHATASE"/>
    <property type="match status" value="1"/>
</dbReference>
<keyword evidence="3" id="KW-0479">Metal-binding</keyword>
<comment type="similarity">
    <text evidence="4">Belongs to the alkaline phosphatase family.</text>
</comment>
<proteinExistence type="inferred from homology"/>
<feature type="region of interest" description="Disordered" evidence="5">
    <location>
        <begin position="453"/>
        <end position="480"/>
    </location>
</feature>
<feature type="binding site" evidence="3">
    <location>
        <position position="401"/>
    </location>
    <ligand>
        <name>Zn(2+)</name>
        <dbReference type="ChEBI" id="CHEBI:29105"/>
        <label>2</label>
    </ligand>
</feature>
<keyword evidence="8" id="KW-1185">Reference proteome</keyword>
<dbReference type="CDD" id="cd16012">
    <property type="entry name" value="ALP"/>
    <property type="match status" value="1"/>
</dbReference>
<evidence type="ECO:0000256" key="2">
    <source>
        <dbReference type="PIRSR" id="PIRSR601952-1"/>
    </source>
</evidence>
<evidence type="ECO:0000256" key="6">
    <source>
        <dbReference type="SAM" id="SignalP"/>
    </source>
</evidence>
<dbReference type="GO" id="GO:0046872">
    <property type="term" value="F:metal ion binding"/>
    <property type="evidence" value="ECO:0007669"/>
    <property type="project" value="UniProtKB-KW"/>
</dbReference>
<feature type="binding site" evidence="3">
    <location>
        <position position="360"/>
    </location>
    <ligand>
        <name>Zn(2+)</name>
        <dbReference type="ChEBI" id="CHEBI:29105"/>
        <label>2</label>
    </ligand>
</feature>
<feature type="active site" description="Phosphoserine intermediate" evidence="2">
    <location>
        <position position="135"/>
    </location>
</feature>
<feature type="signal peptide" evidence="6">
    <location>
        <begin position="1"/>
        <end position="24"/>
    </location>
</feature>
<dbReference type="SMART" id="SM00098">
    <property type="entry name" value="alkPPc"/>
    <property type="match status" value="1"/>
</dbReference>
<comment type="caution">
    <text evidence="7">The sequence shown here is derived from an EMBL/GenBank/DDBJ whole genome shotgun (WGS) entry which is preliminary data.</text>
</comment>
<protein>
    <submittedName>
        <fullName evidence="7">Alkaline phosphatase</fullName>
    </submittedName>
</protein>
<gene>
    <name evidence="7" type="ORF">DEO45_10005</name>
</gene>
<dbReference type="Proteomes" id="UP000252387">
    <property type="component" value="Unassembled WGS sequence"/>
</dbReference>
<sequence length="585" mass="62071">MPRSLSRLRPALLGSCLSLLGACASQPPSAPRASTAAIAVPAIQRPQGETAAWWFRSGAAQAALASREANADGQRAKNVIVFLGDGMSIPTIAAAHVLAGERAGVDGESYRLSFEKFPFSALSRTYETDQQTPDSAGTMTAIMTGVKTRAGYIGVSQLPKRQDCAGSRGQELVTALELAASAGMATGAVTTTRITHATPAATYGHLPERNWEVDADLSEAAKAAGCKDFAAQLTDFPVAGGLTVAMGGGRTEFMPAGADDPEYPASVGQRLDGRDLIGEWTARHPDGKYVWNAAQLKALDLAKTPRLLGLFEPSHMNYEHERAHDKAGEPSLAEMTASAIEVLKRNPNGFFLMVEGGRIDHALHAGNAYRALDETIAFADAVQAALQHTDPADTLIVVTADHSHTMTFAGYPRRGNPILGKVTGHTDSYDDESAPGLARDATGLPYTTLGFANGPGYTGASERQPEGSKRYPHNPREYEAIGKGRPDLRQLDTTDPDYMQEAAVPLKAETHGGEDVAIFATGPGAAAFHGELEQNVIFHVMVQHTPRLRAELCRLGSCNADGVPVDRPDWQQWLKLGSAATATAL</sequence>
<keyword evidence="3" id="KW-0460">Magnesium</keyword>
<dbReference type="Gene3D" id="3.40.720.10">
    <property type="entry name" value="Alkaline Phosphatase, subunit A"/>
    <property type="match status" value="1"/>
</dbReference>
<keyword evidence="6" id="KW-0732">Signal</keyword>
<evidence type="ECO:0000313" key="7">
    <source>
        <dbReference type="EMBL" id="RCS29502.1"/>
    </source>
</evidence>
<evidence type="ECO:0000256" key="1">
    <source>
        <dbReference type="ARBA" id="ARBA00022553"/>
    </source>
</evidence>
<evidence type="ECO:0000256" key="5">
    <source>
        <dbReference type="SAM" id="MobiDB-lite"/>
    </source>
</evidence>
<feature type="compositionally biased region" description="Basic and acidic residues" evidence="5">
    <location>
        <begin position="463"/>
        <end position="480"/>
    </location>
</feature>
<dbReference type="RefSeq" id="WP_114343079.1">
    <property type="nucleotide sequence ID" value="NZ_QFWQ01000006.1"/>
</dbReference>
<evidence type="ECO:0000313" key="8">
    <source>
        <dbReference type="Proteomes" id="UP000252387"/>
    </source>
</evidence>
<feature type="binding site" evidence="3">
    <location>
        <position position="85"/>
    </location>
    <ligand>
        <name>Mg(2+)</name>
        <dbReference type="ChEBI" id="CHEBI:18420"/>
    </ligand>
</feature>
<dbReference type="OrthoDB" id="9794455at2"/>
<dbReference type="Pfam" id="PF00245">
    <property type="entry name" value="Alk_phosphatase"/>
    <property type="match status" value="1"/>
</dbReference>
<feature type="binding site" evidence="3">
    <location>
        <position position="364"/>
    </location>
    <ligand>
        <name>Zn(2+)</name>
        <dbReference type="ChEBI" id="CHEBI:29105"/>
        <label>2</label>
    </ligand>
</feature>
<feature type="binding site" evidence="3">
    <location>
        <position position="198"/>
    </location>
    <ligand>
        <name>Mg(2+)</name>
        <dbReference type="ChEBI" id="CHEBI:18420"/>
    </ligand>
</feature>
<dbReference type="InterPro" id="IPR001952">
    <property type="entry name" value="Alkaline_phosphatase"/>
</dbReference>
<accession>A0A368KC55</accession>
<feature type="binding site" evidence="3">
    <location>
        <position position="355"/>
    </location>
    <ligand>
        <name>Mg(2+)</name>
        <dbReference type="ChEBI" id="CHEBI:18420"/>
    </ligand>
</feature>
<organism evidence="7 8">
    <name type="scientific">Rhodanobacter denitrificans</name>
    <dbReference type="NCBI Taxonomy" id="666685"/>
    <lineage>
        <taxon>Bacteria</taxon>
        <taxon>Pseudomonadati</taxon>
        <taxon>Pseudomonadota</taxon>
        <taxon>Gammaproteobacteria</taxon>
        <taxon>Lysobacterales</taxon>
        <taxon>Rhodanobacteraceae</taxon>
        <taxon>Rhodanobacter</taxon>
    </lineage>
</organism>